<keyword evidence="11" id="KW-1185">Reference proteome</keyword>
<comment type="similarity">
    <text evidence="2 8">Belongs to the nitroreductase family.</text>
</comment>
<organism evidence="10 11">
    <name type="scientific">Paenibacillus violae</name>
    <dbReference type="NCBI Taxonomy" id="3077234"/>
    <lineage>
        <taxon>Bacteria</taxon>
        <taxon>Bacillati</taxon>
        <taxon>Bacillota</taxon>
        <taxon>Bacilli</taxon>
        <taxon>Bacillales</taxon>
        <taxon>Paenibacillaceae</taxon>
        <taxon>Paenibacillus</taxon>
    </lineage>
</organism>
<reference evidence="10 11" key="1">
    <citation type="submission" date="2023-10" db="EMBL/GenBank/DDBJ databases">
        <title>Paenibacillus strain PFR10 Genome sequencing and assembly.</title>
        <authorList>
            <person name="Kim I."/>
        </authorList>
    </citation>
    <scope>NUCLEOTIDE SEQUENCE [LARGE SCALE GENOMIC DNA]</scope>
    <source>
        <strain evidence="10 11">PFR10</strain>
    </source>
</reference>
<comment type="cofactor">
    <cofactor evidence="1 8">
        <name>FMN</name>
        <dbReference type="ChEBI" id="CHEBI:58210"/>
    </cofactor>
</comment>
<dbReference type="Gene3D" id="3.40.109.10">
    <property type="entry name" value="NADH Oxidase"/>
    <property type="match status" value="1"/>
</dbReference>
<evidence type="ECO:0000256" key="6">
    <source>
        <dbReference type="ARBA" id="ARBA00023002"/>
    </source>
</evidence>
<name>A0ABU3R7R8_9BACL</name>
<dbReference type="EC" id="1.-.-.-" evidence="8"/>
<sequence>MNIMQNEKLGAISELIKDRRSVRAFKSDPIDTDLITELLNVAVWAPTHGLREPWRFVLYKGEARKPLAEAMIRTYTAEEKERLAAQKLDYFMQIPAHLVVVMNEDPRQKQWEEDFACVCCLIQNFQLAAWEVGVGVVWKTNPFIHSPNFREAVGVKPGEKIVGLLHMGYPEQVPAVRPRTDAREKLIIKESV</sequence>
<evidence type="ECO:0000256" key="2">
    <source>
        <dbReference type="ARBA" id="ARBA00007118"/>
    </source>
</evidence>
<evidence type="ECO:0000256" key="1">
    <source>
        <dbReference type="ARBA" id="ARBA00001917"/>
    </source>
</evidence>
<evidence type="ECO:0000256" key="7">
    <source>
        <dbReference type="ARBA" id="ARBA00023027"/>
    </source>
</evidence>
<keyword evidence="7 8" id="KW-0520">NAD</keyword>
<evidence type="ECO:0000256" key="3">
    <source>
        <dbReference type="ARBA" id="ARBA00022630"/>
    </source>
</evidence>
<keyword evidence="3 8" id="KW-0285">Flavoprotein</keyword>
<evidence type="ECO:0000259" key="9">
    <source>
        <dbReference type="Pfam" id="PF00881"/>
    </source>
</evidence>
<dbReference type="Proteomes" id="UP001260980">
    <property type="component" value="Unassembled WGS sequence"/>
</dbReference>
<dbReference type="PANTHER" id="PTHR43821:SF1">
    <property type="entry name" value="NAD(P)H NITROREDUCTASE YDJA-RELATED"/>
    <property type="match status" value="1"/>
</dbReference>
<gene>
    <name evidence="10" type="ORF">RQP52_03315</name>
</gene>
<dbReference type="InterPro" id="IPR052530">
    <property type="entry name" value="NAD(P)H_nitroreductase"/>
</dbReference>
<dbReference type="InterPro" id="IPR026021">
    <property type="entry name" value="YdjA-like"/>
</dbReference>
<evidence type="ECO:0000313" key="10">
    <source>
        <dbReference type="EMBL" id="MDU0200101.1"/>
    </source>
</evidence>
<evidence type="ECO:0000256" key="4">
    <source>
        <dbReference type="ARBA" id="ARBA00022643"/>
    </source>
</evidence>
<keyword evidence="6 8" id="KW-0560">Oxidoreductase</keyword>
<protein>
    <recommendedName>
        <fullName evidence="8">Putative NAD(P)H nitroreductase</fullName>
        <ecNumber evidence="8">1.-.-.-</ecNumber>
    </recommendedName>
</protein>
<dbReference type="CDD" id="cd02135">
    <property type="entry name" value="YdjA-like"/>
    <property type="match status" value="1"/>
</dbReference>
<keyword evidence="4 8" id="KW-0288">FMN</keyword>
<dbReference type="EMBL" id="JAWCUD010000001">
    <property type="protein sequence ID" value="MDU0200101.1"/>
    <property type="molecule type" value="Genomic_DNA"/>
</dbReference>
<evidence type="ECO:0000256" key="5">
    <source>
        <dbReference type="ARBA" id="ARBA00022857"/>
    </source>
</evidence>
<dbReference type="InterPro" id="IPR000415">
    <property type="entry name" value="Nitroreductase-like"/>
</dbReference>
<dbReference type="InterPro" id="IPR029479">
    <property type="entry name" value="Nitroreductase"/>
</dbReference>
<keyword evidence="5 8" id="KW-0521">NADP</keyword>
<dbReference type="RefSeq" id="WP_315949438.1">
    <property type="nucleotide sequence ID" value="NZ_JAWCUD010000001.1"/>
</dbReference>
<feature type="domain" description="Nitroreductase" evidence="9">
    <location>
        <begin position="16"/>
        <end position="169"/>
    </location>
</feature>
<accession>A0ABU3R7R8</accession>
<evidence type="ECO:0000313" key="11">
    <source>
        <dbReference type="Proteomes" id="UP001260980"/>
    </source>
</evidence>
<evidence type="ECO:0000256" key="8">
    <source>
        <dbReference type="PIRNR" id="PIRNR000232"/>
    </source>
</evidence>
<dbReference type="SUPFAM" id="SSF55469">
    <property type="entry name" value="FMN-dependent nitroreductase-like"/>
    <property type="match status" value="1"/>
</dbReference>
<dbReference type="PIRSF" id="PIRSF000232">
    <property type="entry name" value="YdjA"/>
    <property type="match status" value="1"/>
</dbReference>
<comment type="caution">
    <text evidence="10">The sequence shown here is derived from an EMBL/GenBank/DDBJ whole genome shotgun (WGS) entry which is preliminary data.</text>
</comment>
<dbReference type="PANTHER" id="PTHR43821">
    <property type="entry name" value="NAD(P)H NITROREDUCTASE YDJA-RELATED"/>
    <property type="match status" value="1"/>
</dbReference>
<dbReference type="Pfam" id="PF00881">
    <property type="entry name" value="Nitroreductase"/>
    <property type="match status" value="1"/>
</dbReference>
<proteinExistence type="inferred from homology"/>